<evidence type="ECO:0000313" key="10">
    <source>
        <dbReference type="EMBL" id="AMY96007.1"/>
    </source>
</evidence>
<feature type="coiled-coil region" evidence="7">
    <location>
        <begin position="504"/>
        <end position="592"/>
    </location>
</feature>
<keyword evidence="2" id="KW-0808">Transferase</keyword>
<accession>A0A159ZLC5</accession>
<keyword evidence="4" id="KW-0863">Zinc-finger</keyword>
<feature type="compositionally biased region" description="Acidic residues" evidence="8">
    <location>
        <begin position="186"/>
        <end position="231"/>
    </location>
</feature>
<dbReference type="InterPro" id="IPR034733">
    <property type="entry name" value="AcCoA_carboxyl_beta"/>
</dbReference>
<dbReference type="EMBL" id="KT760575">
    <property type="protein sequence ID" value="AMY96007.1"/>
    <property type="molecule type" value="Genomic_DNA"/>
</dbReference>
<feature type="compositionally biased region" description="Polar residues" evidence="8">
    <location>
        <begin position="54"/>
        <end position="66"/>
    </location>
</feature>
<evidence type="ECO:0000256" key="4">
    <source>
        <dbReference type="ARBA" id="ARBA00022771"/>
    </source>
</evidence>
<feature type="compositionally biased region" description="Basic and acidic residues" evidence="8">
    <location>
        <begin position="283"/>
        <end position="309"/>
    </location>
</feature>
<dbReference type="GO" id="GO:2001295">
    <property type="term" value="P:malonyl-CoA biosynthetic process"/>
    <property type="evidence" value="ECO:0007669"/>
    <property type="project" value="TreeGrafter"/>
</dbReference>
<geneLocation type="plastid" evidence="10"/>
<keyword evidence="5" id="KW-0862">Zinc</keyword>
<dbReference type="GO" id="GO:0016740">
    <property type="term" value="F:transferase activity"/>
    <property type="evidence" value="ECO:0007669"/>
    <property type="project" value="UniProtKB-KW"/>
</dbReference>
<dbReference type="GO" id="GO:0008270">
    <property type="term" value="F:zinc ion binding"/>
    <property type="evidence" value="ECO:0007669"/>
    <property type="project" value="UniProtKB-KW"/>
</dbReference>
<evidence type="ECO:0000256" key="2">
    <source>
        <dbReference type="ARBA" id="ARBA00022679"/>
    </source>
</evidence>
<evidence type="ECO:0000256" key="1">
    <source>
        <dbReference type="ARBA" id="ARBA00011842"/>
    </source>
</evidence>
<dbReference type="GO" id="GO:0005524">
    <property type="term" value="F:ATP binding"/>
    <property type="evidence" value="ECO:0007669"/>
    <property type="project" value="UniProtKB-KW"/>
</dbReference>
<dbReference type="Pfam" id="PF01039">
    <property type="entry name" value="Carboxyl_trans"/>
    <property type="match status" value="1"/>
</dbReference>
<feature type="compositionally biased region" description="Polar residues" evidence="8">
    <location>
        <begin position="134"/>
        <end position="147"/>
    </location>
</feature>
<dbReference type="GO" id="GO:0009317">
    <property type="term" value="C:acetyl-CoA carboxylase complex"/>
    <property type="evidence" value="ECO:0007669"/>
    <property type="project" value="InterPro"/>
</dbReference>
<dbReference type="PROSITE" id="PS50980">
    <property type="entry name" value="COA_CT_NTER"/>
    <property type="match status" value="1"/>
</dbReference>
<keyword evidence="6" id="KW-0067">ATP-binding</keyword>
<dbReference type="PANTHER" id="PTHR42995">
    <property type="entry name" value="ACETYL-COENZYME A CARBOXYLASE CARBOXYL TRANSFERASE SUBUNIT BETA, CHLOROPLASTIC"/>
    <property type="match status" value="1"/>
</dbReference>
<protein>
    <submittedName>
        <fullName evidence="10">Acetyl-CoA carboxylase beta subunit</fullName>
    </submittedName>
</protein>
<dbReference type="AlphaFoldDB" id="A0A159ZLC5"/>
<dbReference type="GO" id="GO:0003989">
    <property type="term" value="F:acetyl-CoA carboxylase activity"/>
    <property type="evidence" value="ECO:0007669"/>
    <property type="project" value="InterPro"/>
</dbReference>
<dbReference type="SUPFAM" id="SSF52096">
    <property type="entry name" value="ClpP/crotonase"/>
    <property type="match status" value="2"/>
</dbReference>
<evidence type="ECO:0000256" key="6">
    <source>
        <dbReference type="ARBA" id="ARBA00022840"/>
    </source>
</evidence>
<dbReference type="GO" id="GO:0006633">
    <property type="term" value="P:fatty acid biosynthetic process"/>
    <property type="evidence" value="ECO:0007669"/>
    <property type="project" value="InterPro"/>
</dbReference>
<evidence type="ECO:0000256" key="5">
    <source>
        <dbReference type="ARBA" id="ARBA00022833"/>
    </source>
</evidence>
<gene>
    <name evidence="10" type="primary">accD</name>
</gene>
<evidence type="ECO:0000256" key="7">
    <source>
        <dbReference type="SAM" id="Coils"/>
    </source>
</evidence>
<feature type="region of interest" description="Disordered" evidence="8">
    <location>
        <begin position="186"/>
        <end position="315"/>
    </location>
</feature>
<feature type="compositionally biased region" description="Basic and acidic residues" evidence="8">
    <location>
        <begin position="894"/>
        <end position="912"/>
    </location>
</feature>
<dbReference type="PANTHER" id="PTHR42995:SF5">
    <property type="entry name" value="ACETYL-COENZYME A CARBOXYLASE CARBOXYL TRANSFERASE SUBUNIT BETA, CHLOROPLASTIC"/>
    <property type="match status" value="1"/>
</dbReference>
<dbReference type="PRINTS" id="PR01070">
    <property type="entry name" value="ACCCTRFRASEB"/>
</dbReference>
<dbReference type="RefSeq" id="YP_009250996.1">
    <property type="nucleotide sequence ID" value="NC_030045.1"/>
</dbReference>
<feature type="region of interest" description="Disordered" evidence="8">
    <location>
        <begin position="883"/>
        <end position="919"/>
    </location>
</feature>
<keyword evidence="4" id="KW-0479">Metal-binding</keyword>
<feature type="compositionally biased region" description="Polar residues" evidence="8">
    <location>
        <begin position="80"/>
        <end position="93"/>
    </location>
</feature>
<feature type="domain" description="CoA carboxyltransferase N-terminal" evidence="9">
    <location>
        <begin position="922"/>
        <end position="1185"/>
    </location>
</feature>
<keyword evidence="3" id="KW-0547">Nucleotide-binding</keyword>
<dbReference type="InterPro" id="IPR029045">
    <property type="entry name" value="ClpP/crotonase-like_dom_sf"/>
</dbReference>
<dbReference type="Gene3D" id="3.90.226.10">
    <property type="entry name" value="2-enoyl-CoA Hydratase, Chain A, domain 1"/>
    <property type="match status" value="2"/>
</dbReference>
<dbReference type="InterPro" id="IPR000438">
    <property type="entry name" value="Acetyl_CoA_COase_Trfase_b_su"/>
</dbReference>
<dbReference type="InterPro" id="IPR011762">
    <property type="entry name" value="COA_CT_N"/>
</dbReference>
<sequence>MTRNTCLQLNRYSVLVVTLSFIKDSSCPSLNDLNKNANERGFCIVRSLGLDSAGMNSNESSNLTRSESSKESDAMGFDSAGTNSNESSNLTRSESSKESDAMGFDSASTNSNESSNLTRSESSKESDAMGFDSAGTNSNESSNLTRSESSKESDGNGAFNELSWVEFEIFLVPKKSGDYKVSIFYESDDDEESDENEYLDEFGDDEAFDESDDDEESDENEAFDESDDDGESDKNEGFNDNESESDKNEGFNDNESESDKNEGFNANESESDKNEGFNDNESESDKNDDFNDNESDKKGGFDESEKEYENEPQQEYEDVFAPYLHLWDGCEKCETAHLKENLLKEMYVCGNCGSHLKMNSSDRIGILVDPTTFDPMDQKMNSIDPIEWDSEEALYADRRWKVRDKKLQKEWDSYDEEVVQKWDSSELKLKKTKDSDEYWDLDLYDFYQKKRAPGEGERALEKKTKEGGSSKFREQILQVYPEVLPNESEEKLLEKLKELPDEFHHELIAKLEELELQRKSQEELLEKSQQDLLEKYHLLVEKSQQDLDLLQKSQQDLLEKYQQDLYLLEKSREEVLEKLEKYRKVLSELSTDEILELSIKSIERVALEGDYRQWVRQKTEKGPESQFLEDEEKNLQFEREQAELEIELSGLGIGFEFSGLGIGFELSEFEFQFSDEWGAEDSPEKEKFQQSMQKYIEEKLCKLSKENLITLFRILKKFPFACAFDGGEEEFKIEMTLFTILIKFPFDGGEEEFEIEVFVELGTEDSDSPEKEKFQQSIEEKKYIEEKLRKMSKEDLVTVLRILKKFFERSPKFDRYKSKNNWQDFDLEERLLESWEVVLVKEHLIKREWGEWEVRKKGVFELEIQNWEWEVLKEQELAEVKKVPEEKDGEEEKQEDKTSKDPEGDSCEEQKVTKKNKKGERGFSKKQKVIDKIFSIIDKTLSKVWKFVDEMVQERVRVKNEKRLFDGIVEPEEEEDIEDEPYHDRLARYKKETGLLEAIQTGKGEIYGLPVLFGSMEFGFMGGSMGSVVGEKVARLVERATSAFMPLILVCASGGARMQEGSFSLMQMAKISGTLYYFRQKSNENKKLFYASILASPTTGGVLASFGMLADVVLSEPNTCIAFAGPRVIEAVLNEKVPEGSQEAEPLMEKGMLDGIIERKQLKHCVICLLDFHGLYSFLYGNSHD</sequence>
<keyword evidence="7" id="KW-0175">Coiled coil</keyword>
<feature type="region of interest" description="Disordered" evidence="8">
    <location>
        <begin position="54"/>
        <end position="159"/>
    </location>
</feature>
<name>A0A159ZLC5_9ROSI</name>
<proteinExistence type="predicted"/>
<organism evidence="10">
    <name type="scientific">Geranium incanum</name>
    <dbReference type="NCBI Taxonomy" id="1158081"/>
    <lineage>
        <taxon>Eukaryota</taxon>
        <taxon>Viridiplantae</taxon>
        <taxon>Streptophyta</taxon>
        <taxon>Embryophyta</taxon>
        <taxon>Tracheophyta</taxon>
        <taxon>Spermatophyta</taxon>
        <taxon>Magnoliopsida</taxon>
        <taxon>eudicotyledons</taxon>
        <taxon>Gunneridae</taxon>
        <taxon>Pentapetalae</taxon>
        <taxon>rosids</taxon>
        <taxon>malvids</taxon>
        <taxon>Geraniales</taxon>
        <taxon>Geraniaceae</taxon>
        <taxon>Geranium</taxon>
    </lineage>
</organism>
<reference evidence="10" key="1">
    <citation type="journal article" date="2016" name="Genome Biol. Evol.">
        <title>Coevolution between Nuclear-Encoded DNA Replication, Recombination, and Repair Genes and Plastid Genome Complexity.</title>
        <authorList>
            <person name="Zhang J."/>
            <person name="Ruhlman T.A."/>
            <person name="Sabir J."/>
            <person name="Blazier J.C."/>
            <person name="Weng M.L."/>
            <person name="Park S."/>
            <person name="Jansen R.K."/>
        </authorList>
    </citation>
    <scope>NUCLEOTIDE SEQUENCE</scope>
</reference>
<keyword evidence="10" id="KW-0934">Plastid</keyword>
<evidence type="ECO:0000259" key="9">
    <source>
        <dbReference type="PROSITE" id="PS50980"/>
    </source>
</evidence>
<evidence type="ECO:0000256" key="3">
    <source>
        <dbReference type="ARBA" id="ARBA00022741"/>
    </source>
</evidence>
<feature type="compositionally biased region" description="Polar residues" evidence="8">
    <location>
        <begin position="106"/>
        <end position="120"/>
    </location>
</feature>
<dbReference type="GeneID" id="27438682"/>
<comment type="subunit">
    <text evidence="1">Acetyl-CoA carboxylase is a heterohexamer composed of biotin carboxyl carrier protein, biotin carboxylase and 2 subunits each of ACCase subunit alpha and ACCase plastid-coded subunit beta (accD).</text>
</comment>
<evidence type="ECO:0000256" key="8">
    <source>
        <dbReference type="SAM" id="MobiDB-lite"/>
    </source>
</evidence>